<dbReference type="Pfam" id="PF01909">
    <property type="entry name" value="NTP_transf_2"/>
    <property type="match status" value="1"/>
</dbReference>
<dbReference type="RefSeq" id="WP_154530305.1">
    <property type="nucleotide sequence ID" value="NZ_JAXFSD010000085.1"/>
</dbReference>
<comment type="caution">
    <text evidence="2">The sequence shown here is derived from an EMBL/GenBank/DDBJ whole genome shotgun (WGS) entry which is preliminary data.</text>
</comment>
<protein>
    <submittedName>
        <fullName evidence="2">Nucleotidyltransferase domain-containing protein</fullName>
    </submittedName>
</protein>
<dbReference type="CDD" id="cd05403">
    <property type="entry name" value="NT_KNTase_like"/>
    <property type="match status" value="1"/>
</dbReference>
<sequence length="349" mass="40888">MVDEKIMVEKRNRKLLDMLIKKIESEYRNDVDFIGLTGSCKSGDFDKYSDLDLVIIKSDDSDKWFNMCFINEYDDLDVGYDFYTMDWKYIASKVGSTWAAHIIDVEPVWYASEEVENRWNNLKKKAEENIKQPITKDKIESAEENLDRAKRYFTDLMISDKTEDKKTLLSEMLMELTDVICLLNNTYYTYGIKQRIQEIEKMKCPNNFSELYWNAIKADSDVDIKNYAQEVLKSTSIFFKNMKDSIVKIKLPSADSVRGSYEELVSNYKNKVRRAVENNDIQLAVLASCCIQEYIEEMTEECGMPEFNIGKYLDLDNLSKLSDGFRELEEVYLAEYKKLGIQADRRCIK</sequence>
<dbReference type="SUPFAM" id="SSF81301">
    <property type="entry name" value="Nucleotidyltransferase"/>
    <property type="match status" value="1"/>
</dbReference>
<proteinExistence type="predicted"/>
<gene>
    <name evidence="2" type="ORF">FYJ33_03065</name>
</gene>
<dbReference type="Proteomes" id="UP000460287">
    <property type="component" value="Unassembled WGS sequence"/>
</dbReference>
<dbReference type="GO" id="GO:0016779">
    <property type="term" value="F:nucleotidyltransferase activity"/>
    <property type="evidence" value="ECO:0007669"/>
    <property type="project" value="InterPro"/>
</dbReference>
<evidence type="ECO:0000313" key="3">
    <source>
        <dbReference type="Proteomes" id="UP000460287"/>
    </source>
</evidence>
<accession>A0A7X2T0Q9</accession>
<dbReference type="InterPro" id="IPR043519">
    <property type="entry name" value="NT_sf"/>
</dbReference>
<keyword evidence="3" id="KW-1185">Reference proteome</keyword>
<evidence type="ECO:0000313" key="2">
    <source>
        <dbReference type="EMBL" id="MSR90420.1"/>
    </source>
</evidence>
<dbReference type="EMBL" id="VULX01000002">
    <property type="protein sequence ID" value="MSR90420.1"/>
    <property type="molecule type" value="Genomic_DNA"/>
</dbReference>
<evidence type="ECO:0000259" key="1">
    <source>
        <dbReference type="Pfam" id="PF01909"/>
    </source>
</evidence>
<dbReference type="AlphaFoldDB" id="A0A7X2T0Q9"/>
<reference evidence="2 3" key="1">
    <citation type="submission" date="2019-08" db="EMBL/GenBank/DDBJ databases">
        <title>In-depth cultivation of the pig gut microbiome towards novel bacterial diversity and tailored functional studies.</title>
        <authorList>
            <person name="Wylensek D."/>
            <person name="Hitch T.C.A."/>
            <person name="Clavel T."/>
        </authorList>
    </citation>
    <scope>NUCLEOTIDE SEQUENCE [LARGE SCALE GENOMIC DNA]</scope>
    <source>
        <strain evidence="2 3">WCA-383-APC-5B</strain>
    </source>
</reference>
<organism evidence="2 3">
    <name type="scientific">Inconstantimicrobium porci</name>
    <dbReference type="NCBI Taxonomy" id="2652291"/>
    <lineage>
        <taxon>Bacteria</taxon>
        <taxon>Bacillati</taxon>
        <taxon>Bacillota</taxon>
        <taxon>Clostridia</taxon>
        <taxon>Eubacteriales</taxon>
        <taxon>Clostridiaceae</taxon>
        <taxon>Inconstantimicrobium</taxon>
    </lineage>
</organism>
<keyword evidence="2" id="KW-0808">Transferase</keyword>
<feature type="domain" description="Polymerase nucleotidyl transferase" evidence="1">
    <location>
        <begin position="18"/>
        <end position="71"/>
    </location>
</feature>
<name>A0A7X2T0Q9_9CLOT</name>
<dbReference type="InterPro" id="IPR002934">
    <property type="entry name" value="Polymerase_NTP_transf_dom"/>
</dbReference>
<dbReference type="Gene3D" id="3.30.460.10">
    <property type="entry name" value="Beta Polymerase, domain 2"/>
    <property type="match status" value="1"/>
</dbReference>